<dbReference type="EMBL" id="AZBU02000002">
    <property type="protein sequence ID" value="TKR92817.1"/>
    <property type="molecule type" value="Genomic_DNA"/>
</dbReference>
<reference evidence="3 4" key="2">
    <citation type="journal article" date="2019" name="G3 (Bethesda)">
        <title>Hybrid Assembly of the Genome of the Entomopathogenic Nematode Steinernema carpocapsae Identifies the X-Chromosome.</title>
        <authorList>
            <person name="Serra L."/>
            <person name="Macchietto M."/>
            <person name="Macias-Munoz A."/>
            <person name="McGill C.J."/>
            <person name="Rodriguez I.M."/>
            <person name="Rodriguez B."/>
            <person name="Murad R."/>
            <person name="Mortazavi A."/>
        </authorList>
    </citation>
    <scope>NUCLEOTIDE SEQUENCE [LARGE SCALE GENOMIC DNA]</scope>
    <source>
        <strain evidence="3 4">ALL</strain>
    </source>
</reference>
<keyword evidence="1" id="KW-0812">Transmembrane</keyword>
<dbReference type="Pfam" id="PF07766">
    <property type="entry name" value="LETM1_RBD"/>
    <property type="match status" value="1"/>
</dbReference>
<proteinExistence type="predicted"/>
<feature type="transmembrane region" description="Helical" evidence="1">
    <location>
        <begin position="48"/>
        <end position="74"/>
    </location>
</feature>
<protein>
    <recommendedName>
        <fullName evidence="2">Letm1 RBD domain-containing protein</fullName>
    </recommendedName>
</protein>
<evidence type="ECO:0000259" key="2">
    <source>
        <dbReference type="Pfam" id="PF07766"/>
    </source>
</evidence>
<keyword evidence="1" id="KW-0472">Membrane</keyword>
<evidence type="ECO:0000313" key="4">
    <source>
        <dbReference type="Proteomes" id="UP000298663"/>
    </source>
</evidence>
<sequence>MVTDGCKWCVSDMKTYYRIRRDLSQGRRTLTDLTTDELESYVQCPPELAYIGLLLFLLQIPIVGETIVFFVLFFPRIILTRHFWSNEQRKEFWAHSLKVSAARHYQPILENLKVSNKDITIPTEFVNLKDVKIAPLIEFPYSHIVRLCMIHRCFPVPSVKRLAHRAEVLRELDSRQLNDLHLVDEMDDQQLYMHLFIRRLQYEGKTVPEMRELLKTWLIASKVIPP</sequence>
<comment type="caution">
    <text evidence="3">The sequence shown here is derived from an EMBL/GenBank/DDBJ whole genome shotgun (WGS) entry which is preliminary data.</text>
</comment>
<evidence type="ECO:0000313" key="3">
    <source>
        <dbReference type="EMBL" id="TKR92817.1"/>
    </source>
</evidence>
<dbReference type="OrthoDB" id="73691at2759"/>
<reference evidence="3 4" key="1">
    <citation type="journal article" date="2015" name="Genome Biol.">
        <title>Comparative genomics of Steinernema reveals deeply conserved gene regulatory networks.</title>
        <authorList>
            <person name="Dillman A.R."/>
            <person name="Macchietto M."/>
            <person name="Porter C.F."/>
            <person name="Rogers A."/>
            <person name="Williams B."/>
            <person name="Antoshechkin I."/>
            <person name="Lee M.M."/>
            <person name="Goodwin Z."/>
            <person name="Lu X."/>
            <person name="Lewis E.E."/>
            <person name="Goodrich-Blair H."/>
            <person name="Stock S.P."/>
            <person name="Adams B.J."/>
            <person name="Sternberg P.W."/>
            <person name="Mortazavi A."/>
        </authorList>
    </citation>
    <scope>NUCLEOTIDE SEQUENCE [LARGE SCALE GENOMIC DNA]</scope>
    <source>
        <strain evidence="3 4">ALL</strain>
    </source>
</reference>
<dbReference type="GO" id="GO:0043022">
    <property type="term" value="F:ribosome binding"/>
    <property type="evidence" value="ECO:0007669"/>
    <property type="project" value="InterPro"/>
</dbReference>
<accession>A0A4U5P946</accession>
<keyword evidence="4" id="KW-1185">Reference proteome</keyword>
<feature type="domain" description="Letm1 RBD" evidence="2">
    <location>
        <begin position="33"/>
        <end position="113"/>
    </location>
</feature>
<name>A0A4U5P946_STECR</name>
<keyword evidence="1" id="KW-1133">Transmembrane helix</keyword>
<dbReference type="Proteomes" id="UP000298663">
    <property type="component" value="Unassembled WGS sequence"/>
</dbReference>
<dbReference type="AlphaFoldDB" id="A0A4U5P946"/>
<dbReference type="InterPro" id="IPR033122">
    <property type="entry name" value="LETM1-like_RBD"/>
</dbReference>
<evidence type="ECO:0000256" key="1">
    <source>
        <dbReference type="SAM" id="Phobius"/>
    </source>
</evidence>
<gene>
    <name evidence="3" type="ORF">L596_007394</name>
</gene>
<organism evidence="3 4">
    <name type="scientific">Steinernema carpocapsae</name>
    <name type="common">Entomopathogenic nematode</name>
    <dbReference type="NCBI Taxonomy" id="34508"/>
    <lineage>
        <taxon>Eukaryota</taxon>
        <taxon>Metazoa</taxon>
        <taxon>Ecdysozoa</taxon>
        <taxon>Nematoda</taxon>
        <taxon>Chromadorea</taxon>
        <taxon>Rhabditida</taxon>
        <taxon>Tylenchina</taxon>
        <taxon>Panagrolaimomorpha</taxon>
        <taxon>Strongyloidoidea</taxon>
        <taxon>Steinernematidae</taxon>
        <taxon>Steinernema</taxon>
    </lineage>
</organism>